<dbReference type="Proteomes" id="UP000325315">
    <property type="component" value="Unassembled WGS sequence"/>
</dbReference>
<dbReference type="Pfam" id="PF01997">
    <property type="entry name" value="Translin"/>
    <property type="match status" value="1"/>
</dbReference>
<dbReference type="AlphaFoldDB" id="A0A5B6WR36"/>
<evidence type="ECO:0000313" key="2">
    <source>
        <dbReference type="Proteomes" id="UP000325315"/>
    </source>
</evidence>
<dbReference type="InterPro" id="IPR002848">
    <property type="entry name" value="Translin_fam"/>
</dbReference>
<proteinExistence type="predicted"/>
<evidence type="ECO:0000313" key="1">
    <source>
        <dbReference type="EMBL" id="KAA3483818.1"/>
    </source>
</evidence>
<reference evidence="2" key="1">
    <citation type="journal article" date="2019" name="Plant Biotechnol. J.">
        <title>Genome sequencing of the Australian wild diploid species Gossypium australe highlights disease resistance and delayed gland morphogenesis.</title>
        <authorList>
            <person name="Cai Y."/>
            <person name="Cai X."/>
            <person name="Wang Q."/>
            <person name="Wang P."/>
            <person name="Zhang Y."/>
            <person name="Cai C."/>
            <person name="Xu Y."/>
            <person name="Wang K."/>
            <person name="Zhou Z."/>
            <person name="Wang C."/>
            <person name="Geng S."/>
            <person name="Li B."/>
            <person name="Dong Q."/>
            <person name="Hou Y."/>
            <person name="Wang H."/>
            <person name="Ai P."/>
            <person name="Liu Z."/>
            <person name="Yi F."/>
            <person name="Sun M."/>
            <person name="An G."/>
            <person name="Cheng J."/>
            <person name="Zhang Y."/>
            <person name="Shi Q."/>
            <person name="Xie Y."/>
            <person name="Shi X."/>
            <person name="Chang Y."/>
            <person name="Huang F."/>
            <person name="Chen Y."/>
            <person name="Hong S."/>
            <person name="Mi L."/>
            <person name="Sun Q."/>
            <person name="Zhang L."/>
            <person name="Zhou B."/>
            <person name="Peng R."/>
            <person name="Zhang X."/>
            <person name="Liu F."/>
        </authorList>
    </citation>
    <scope>NUCLEOTIDE SEQUENCE [LARGE SCALE GENOMIC DNA]</scope>
    <source>
        <strain evidence="2">cv. PA1801</strain>
    </source>
</reference>
<dbReference type="SUPFAM" id="SSF74784">
    <property type="entry name" value="Translin"/>
    <property type="match status" value="1"/>
</dbReference>
<dbReference type="GO" id="GO:0043565">
    <property type="term" value="F:sequence-specific DNA binding"/>
    <property type="evidence" value="ECO:0007669"/>
    <property type="project" value="InterPro"/>
</dbReference>
<comment type="caution">
    <text evidence="1">The sequence shown here is derived from an EMBL/GenBank/DDBJ whole genome shotgun (WGS) entry which is preliminary data.</text>
</comment>
<dbReference type="OrthoDB" id="2019938at2759"/>
<keyword evidence="2" id="KW-1185">Reference proteome</keyword>
<organism evidence="1 2">
    <name type="scientific">Gossypium australe</name>
    <dbReference type="NCBI Taxonomy" id="47621"/>
    <lineage>
        <taxon>Eukaryota</taxon>
        <taxon>Viridiplantae</taxon>
        <taxon>Streptophyta</taxon>
        <taxon>Embryophyta</taxon>
        <taxon>Tracheophyta</taxon>
        <taxon>Spermatophyta</taxon>
        <taxon>Magnoliopsida</taxon>
        <taxon>eudicotyledons</taxon>
        <taxon>Gunneridae</taxon>
        <taxon>Pentapetalae</taxon>
        <taxon>rosids</taxon>
        <taxon>malvids</taxon>
        <taxon>Malvales</taxon>
        <taxon>Malvaceae</taxon>
        <taxon>Malvoideae</taxon>
        <taxon>Gossypium</taxon>
    </lineage>
</organism>
<dbReference type="InterPro" id="IPR036081">
    <property type="entry name" value="Translin_sf"/>
</dbReference>
<dbReference type="Gene3D" id="1.20.58.190">
    <property type="entry name" value="Translin, domain 1"/>
    <property type="match status" value="1"/>
</dbReference>
<sequence length="221" mass="25096">MLCSSSAAIRRISVSWLIMANNSNFKSHRLSRSDDAALALESSTKRPRTMSTHSSLKDAFSSYADHLNALNEKRERIVKASRDVTMNSKKVIFQVHSSYDMLLCFWFNLDDRISKANREEVLEKAEKDLAAVRDQHISRLVKELQGTDFWKLRRAYSPGVASFTSYTFVQEYVEAATFFKFCQTGTLLNLDEINASLIPLSDPSLEPLQINLLDYLLGVDA</sequence>
<gene>
    <name evidence="1" type="ORF">EPI10_005954</name>
</gene>
<dbReference type="PANTHER" id="PTHR10741">
    <property type="entry name" value="TRANSLIN AND TRANSLIN ASSOCIATED PROTEIN X"/>
    <property type="match status" value="1"/>
</dbReference>
<dbReference type="CDD" id="cd14820">
    <property type="entry name" value="TRAX"/>
    <property type="match status" value="1"/>
</dbReference>
<name>A0A5B6WR36_9ROSI</name>
<dbReference type="EMBL" id="SMMG02000002">
    <property type="protein sequence ID" value="KAA3483818.1"/>
    <property type="molecule type" value="Genomic_DNA"/>
</dbReference>
<dbReference type="InterPro" id="IPR016068">
    <property type="entry name" value="Translin_N"/>
</dbReference>
<protein>
    <submittedName>
        <fullName evidence="1">ACT domain-containing protein ACR4-like isoform X1</fullName>
    </submittedName>
</protein>
<accession>A0A5B6WR36</accession>